<feature type="compositionally biased region" description="Polar residues" evidence="1">
    <location>
        <begin position="292"/>
        <end position="308"/>
    </location>
</feature>
<gene>
    <name evidence="2" type="ORF">X975_05110</name>
</gene>
<keyword evidence="3" id="KW-1185">Reference proteome</keyword>
<feature type="non-terminal residue" evidence="2">
    <location>
        <position position="383"/>
    </location>
</feature>
<accession>A0A087UX81</accession>
<organism evidence="2 3">
    <name type="scientific">Stegodyphus mimosarum</name>
    <name type="common">African social velvet spider</name>
    <dbReference type="NCBI Taxonomy" id="407821"/>
    <lineage>
        <taxon>Eukaryota</taxon>
        <taxon>Metazoa</taxon>
        <taxon>Ecdysozoa</taxon>
        <taxon>Arthropoda</taxon>
        <taxon>Chelicerata</taxon>
        <taxon>Arachnida</taxon>
        <taxon>Araneae</taxon>
        <taxon>Araneomorphae</taxon>
        <taxon>Entelegynae</taxon>
        <taxon>Eresoidea</taxon>
        <taxon>Eresidae</taxon>
        <taxon>Stegodyphus</taxon>
    </lineage>
</organism>
<dbReference type="AlphaFoldDB" id="A0A087UX81"/>
<feature type="compositionally biased region" description="Basic and acidic residues" evidence="1">
    <location>
        <begin position="158"/>
        <end position="176"/>
    </location>
</feature>
<proteinExistence type="predicted"/>
<name>A0A087UX81_STEMI</name>
<feature type="region of interest" description="Disordered" evidence="1">
    <location>
        <begin position="212"/>
        <end position="231"/>
    </location>
</feature>
<protein>
    <submittedName>
        <fullName evidence="2">Uncharacterized protein</fullName>
    </submittedName>
</protein>
<sequence>MSSGTIQPSTAVPVSKAECSKGISGNIHLSSAIPVSKAEGYKASSGTIQPFSAVPVSKAESSVVCSLASKRVRKMTGGKVVRKKINPSLLDKVTDKKKSETLSHVKHKASNTYNKIKTSEETKKISSTNKSTDEIKKVSSNIKNTEETKKVSSNCKFKNPEEPKNNFGDNKSKVEEDSRKITYESKCLNTNRSDNPSAKFYKASKDEYKIPKCPPQKKLCNSDKKQLPPIPTISKTVAHIREGLQPKFVKKSTKAKPHSDLLFEKEEVYKKSRNNDESTIKLEKPSVVPEASNLNKQSFDQSSENAENLTPKDEDLRLYYPQFQKRSSRGKVMKRMNKICDSKDVCDDQSAPPAKKLKSSSNIKSEMQDEPVLFGTKDQDQRR</sequence>
<evidence type="ECO:0000313" key="3">
    <source>
        <dbReference type="Proteomes" id="UP000054359"/>
    </source>
</evidence>
<feature type="region of interest" description="Disordered" evidence="1">
    <location>
        <begin position="144"/>
        <end position="176"/>
    </location>
</feature>
<dbReference type="Proteomes" id="UP000054359">
    <property type="component" value="Unassembled WGS sequence"/>
</dbReference>
<feature type="region of interest" description="Disordered" evidence="1">
    <location>
        <begin position="343"/>
        <end position="383"/>
    </location>
</feature>
<evidence type="ECO:0000313" key="2">
    <source>
        <dbReference type="EMBL" id="KFM81970.1"/>
    </source>
</evidence>
<dbReference type="EMBL" id="KK122129">
    <property type="protein sequence ID" value="KFM81970.1"/>
    <property type="molecule type" value="Genomic_DNA"/>
</dbReference>
<evidence type="ECO:0000256" key="1">
    <source>
        <dbReference type="SAM" id="MobiDB-lite"/>
    </source>
</evidence>
<feature type="compositionally biased region" description="Basic and acidic residues" evidence="1">
    <location>
        <begin position="272"/>
        <end position="284"/>
    </location>
</feature>
<reference evidence="2 3" key="1">
    <citation type="submission" date="2013-11" db="EMBL/GenBank/DDBJ databases">
        <title>Genome sequencing of Stegodyphus mimosarum.</title>
        <authorList>
            <person name="Bechsgaard J."/>
        </authorList>
    </citation>
    <scope>NUCLEOTIDE SEQUENCE [LARGE SCALE GENOMIC DNA]</scope>
</reference>
<feature type="region of interest" description="Disordered" evidence="1">
    <location>
        <begin position="272"/>
        <end position="315"/>
    </location>
</feature>